<dbReference type="InterPro" id="IPR036392">
    <property type="entry name" value="PLAT/LH2_dom_sf"/>
</dbReference>
<evidence type="ECO:0000256" key="11">
    <source>
        <dbReference type="ARBA" id="ARBA00023160"/>
    </source>
</evidence>
<evidence type="ECO:0000256" key="2">
    <source>
        <dbReference type="ARBA" id="ARBA00009419"/>
    </source>
</evidence>
<evidence type="ECO:0000256" key="14">
    <source>
        <dbReference type="RuleBase" id="RU003975"/>
    </source>
</evidence>
<dbReference type="SUPFAM" id="SSF49723">
    <property type="entry name" value="Lipase/lipooxygenase domain (PLAT/LH2 domain)"/>
    <property type="match status" value="1"/>
</dbReference>
<dbReference type="Gene3D" id="2.60.60.20">
    <property type="entry name" value="PLAT/LH2 domain"/>
    <property type="match status" value="1"/>
</dbReference>
<keyword evidence="6" id="KW-0276">Fatty acid metabolism</keyword>
<dbReference type="PANTHER" id="PTHR11771">
    <property type="entry name" value="LIPOXYGENASE"/>
    <property type="match status" value="1"/>
</dbReference>
<evidence type="ECO:0000256" key="8">
    <source>
        <dbReference type="ARBA" id="ARBA00023002"/>
    </source>
</evidence>
<dbReference type="PRINTS" id="PR00468">
    <property type="entry name" value="PLTLPOXGNASE"/>
</dbReference>
<evidence type="ECO:0000256" key="6">
    <source>
        <dbReference type="ARBA" id="ARBA00022832"/>
    </source>
</evidence>
<proteinExistence type="inferred from homology"/>
<keyword evidence="3 14" id="KW-0444">Lipid biosynthesis</keyword>
<keyword evidence="11 14" id="KW-0275">Fatty acid biosynthesis</keyword>
<evidence type="ECO:0000256" key="13">
    <source>
        <dbReference type="RuleBase" id="RU003974"/>
    </source>
</evidence>
<dbReference type="Gene3D" id="3.10.450.60">
    <property type="match status" value="1"/>
</dbReference>
<comment type="pathway">
    <text evidence="14">Lipid metabolism; oxylipin biosynthesis.</text>
</comment>
<dbReference type="AlphaFoldDB" id="A0AAV7EE59"/>
<protein>
    <recommendedName>
        <fullName evidence="14">Lipoxygenase</fullName>
        <ecNumber evidence="14">1.13.11.-</ecNumber>
    </recommendedName>
</protein>
<accession>A0AAV7EE59</accession>
<comment type="similarity">
    <text evidence="2 13">Belongs to the lipoxygenase family.</text>
</comment>
<dbReference type="InterPro" id="IPR020834">
    <property type="entry name" value="LipOase_CS"/>
</dbReference>
<dbReference type="EMBL" id="JAINDJ010000005">
    <property type="protein sequence ID" value="KAG9447095.1"/>
    <property type="molecule type" value="Genomic_DNA"/>
</dbReference>
<dbReference type="SMART" id="SM00308">
    <property type="entry name" value="LH2"/>
    <property type="match status" value="1"/>
</dbReference>
<dbReference type="InterPro" id="IPR027433">
    <property type="entry name" value="Lipoxygenase_dom_3"/>
</dbReference>
<organism evidence="18 19">
    <name type="scientific">Aristolochia fimbriata</name>
    <name type="common">White veined hardy Dutchman's pipe vine</name>
    <dbReference type="NCBI Taxonomy" id="158543"/>
    <lineage>
        <taxon>Eukaryota</taxon>
        <taxon>Viridiplantae</taxon>
        <taxon>Streptophyta</taxon>
        <taxon>Embryophyta</taxon>
        <taxon>Tracheophyta</taxon>
        <taxon>Spermatophyta</taxon>
        <taxon>Magnoliopsida</taxon>
        <taxon>Magnoliidae</taxon>
        <taxon>Piperales</taxon>
        <taxon>Aristolochiaceae</taxon>
        <taxon>Aristolochia</taxon>
    </lineage>
</organism>
<sequence>MQASIICPRLLYKAEKQNQYSRSLSKTNKSIEDYCAKMQPGLCTSLSECLHSCGCPVNKLVIVKGCVVIRRSRGQSGPGKYASIQLYSSTEIDSRTQKGKLSEKAYLRDGKKVKENGSRVTRYRVEFQVEREFGTPGALLINNQHKREFFLKSVKLQISRDQFVHFDCHSWVYPSSKTKSSRLFFSNKTYLPNGTPEALRELRKEELRSLRGNGRGERKEWERIYDYDYYNDLASPDKGPEHSRPVLGGSRQYPYPRRGRTGRARSAQDPRTESRPDVISLDIYVPPDERFSPKKMSEFISKSVQAVVHFLIPEAKSLFQESKSFQSFDEIFEMFGKSRNNDHVVDASTVEKLKTVVPKLLFGHIVNETRKEKPTKFPLPQIIAASDVAWKEDEEFAREMLAGLNPVVIKGLEKFPLESNYGKKSSIQAWHIEKNLDGLSIEQAMGERRLFILDHYDYLMPFMDRILSQGTCMYASRTLLFLRNDETLKPVAIELSLPYPKSEEQIPQLSMFRNGTHYGDEEAINWVYLPSAKGTVERALWQLAKAHVVANDSAYHQLISHWLNTHTVVEPFIIATRRQLSQMHPIQRLLEPHFKDTMHINALARSAVLNSEGALEKSLSPGKFSMELTSALYKDWRFDQQGLPADLLKRGMAVEDPGEASGVRLLFADYPYAADGLEIWCAIRDWVSDYCGLHYATDAAVVADTEIQSWWTEIRYIGHGDKSGERWWYQLDSVADLAATLTTLIWVASALHASVNFGQYAYAGFPPNRPSACRKLVPVEGTPEFAEFLGDPDRYFLETLPERTAATLGVALVEILSTHMSEEVYLGRRGRGSSWEWTDNPEVVLALEKFGENLGRIQERISERNIDPKLKNRRGPAKIPYTLLYPDTTSSAGGITGKGIPNSVSI</sequence>
<keyword evidence="5 14" id="KW-0925">Oxylipin biosynthesis</keyword>
<dbReference type="InterPro" id="IPR013819">
    <property type="entry name" value="LipOase_C"/>
</dbReference>
<dbReference type="InterPro" id="IPR036226">
    <property type="entry name" value="LipOase_C_sf"/>
</dbReference>
<dbReference type="InterPro" id="IPR020833">
    <property type="entry name" value="LipOase_Fe_BS"/>
</dbReference>
<evidence type="ECO:0000256" key="12">
    <source>
        <dbReference type="PROSITE-ProRule" id="PRU00152"/>
    </source>
</evidence>
<keyword evidence="9 13" id="KW-0408">Iron</keyword>
<comment type="function">
    <text evidence="14">Plant lipoxygenase may be involved in a number of diverse aspects of plant physiology including growth and development, pest resistance, and senescence or responses to wounding.</text>
</comment>
<dbReference type="GO" id="GO:0034440">
    <property type="term" value="P:lipid oxidation"/>
    <property type="evidence" value="ECO:0007669"/>
    <property type="project" value="InterPro"/>
</dbReference>
<dbReference type="Proteomes" id="UP000825729">
    <property type="component" value="Unassembled WGS sequence"/>
</dbReference>
<dbReference type="SUPFAM" id="SSF48484">
    <property type="entry name" value="Lipoxigenase"/>
    <property type="match status" value="1"/>
</dbReference>
<dbReference type="InterPro" id="IPR000907">
    <property type="entry name" value="LipOase"/>
</dbReference>
<evidence type="ECO:0000313" key="18">
    <source>
        <dbReference type="EMBL" id="KAG9447095.1"/>
    </source>
</evidence>
<keyword evidence="19" id="KW-1185">Reference proteome</keyword>
<evidence type="ECO:0000256" key="3">
    <source>
        <dbReference type="ARBA" id="ARBA00022516"/>
    </source>
</evidence>
<evidence type="ECO:0000256" key="7">
    <source>
        <dbReference type="ARBA" id="ARBA00022964"/>
    </source>
</evidence>
<evidence type="ECO:0000259" key="16">
    <source>
        <dbReference type="PROSITE" id="PS50095"/>
    </source>
</evidence>
<dbReference type="InterPro" id="IPR001024">
    <property type="entry name" value="PLAT/LH2_dom"/>
</dbReference>
<dbReference type="PROSITE" id="PS00081">
    <property type="entry name" value="LIPOXYGENASE_2"/>
    <property type="match status" value="1"/>
</dbReference>
<keyword evidence="7 13" id="KW-0223">Dioxygenase</keyword>
<dbReference type="PROSITE" id="PS51393">
    <property type="entry name" value="LIPOXYGENASE_3"/>
    <property type="match status" value="1"/>
</dbReference>
<dbReference type="Pfam" id="PF01477">
    <property type="entry name" value="PLAT"/>
    <property type="match status" value="1"/>
</dbReference>
<evidence type="ECO:0000256" key="5">
    <source>
        <dbReference type="ARBA" id="ARBA00022767"/>
    </source>
</evidence>
<dbReference type="Pfam" id="PF00305">
    <property type="entry name" value="Lipoxygenase"/>
    <property type="match status" value="1"/>
</dbReference>
<dbReference type="PROSITE" id="PS50095">
    <property type="entry name" value="PLAT"/>
    <property type="match status" value="1"/>
</dbReference>
<comment type="caution">
    <text evidence="18">The sequence shown here is derived from an EMBL/GenBank/DDBJ whole genome shotgun (WGS) entry which is preliminary data.</text>
</comment>
<evidence type="ECO:0000256" key="10">
    <source>
        <dbReference type="ARBA" id="ARBA00023098"/>
    </source>
</evidence>
<dbReference type="PRINTS" id="PR00087">
    <property type="entry name" value="LIPOXYGENASE"/>
</dbReference>
<feature type="domain" description="Lipoxygenase" evidence="17">
    <location>
        <begin position="189"/>
        <end position="906"/>
    </location>
</feature>
<evidence type="ECO:0000256" key="15">
    <source>
        <dbReference type="SAM" id="MobiDB-lite"/>
    </source>
</evidence>
<reference evidence="18 19" key="1">
    <citation type="submission" date="2021-07" db="EMBL/GenBank/DDBJ databases">
        <title>The Aristolochia fimbriata genome: insights into angiosperm evolution, floral development and chemical biosynthesis.</title>
        <authorList>
            <person name="Jiao Y."/>
        </authorList>
    </citation>
    <scope>NUCLEOTIDE SEQUENCE [LARGE SCALE GENOMIC DNA]</scope>
    <source>
        <strain evidence="18">IBCAS-2021</strain>
        <tissue evidence="18">Leaf</tissue>
    </source>
</reference>
<dbReference type="FunFam" id="4.10.375.10:FF:000001">
    <property type="entry name" value="Lipoxygenase"/>
    <property type="match status" value="1"/>
</dbReference>
<evidence type="ECO:0000256" key="9">
    <source>
        <dbReference type="ARBA" id="ARBA00023004"/>
    </source>
</evidence>
<feature type="region of interest" description="Disordered" evidence="15">
    <location>
        <begin position="236"/>
        <end position="275"/>
    </location>
</feature>
<evidence type="ECO:0000259" key="17">
    <source>
        <dbReference type="PROSITE" id="PS51393"/>
    </source>
</evidence>
<comment type="cofactor">
    <cofactor evidence="1 13">
        <name>Fe cation</name>
        <dbReference type="ChEBI" id="CHEBI:24875"/>
    </cofactor>
</comment>
<dbReference type="GO" id="GO:0046872">
    <property type="term" value="F:metal ion binding"/>
    <property type="evidence" value="ECO:0007669"/>
    <property type="project" value="UniProtKB-UniRule"/>
</dbReference>
<evidence type="ECO:0000313" key="19">
    <source>
        <dbReference type="Proteomes" id="UP000825729"/>
    </source>
</evidence>
<feature type="domain" description="PLAT" evidence="16">
    <location>
        <begin position="63"/>
        <end position="186"/>
    </location>
</feature>
<dbReference type="GO" id="GO:0031408">
    <property type="term" value="P:oxylipin biosynthetic process"/>
    <property type="evidence" value="ECO:0007669"/>
    <property type="project" value="UniProtKB-UniRule"/>
</dbReference>
<dbReference type="GO" id="GO:0016702">
    <property type="term" value="F:oxidoreductase activity, acting on single donors with incorporation of molecular oxygen, incorporation of two atoms of oxygen"/>
    <property type="evidence" value="ECO:0007669"/>
    <property type="project" value="InterPro"/>
</dbReference>
<name>A0AAV7EE59_ARIFI</name>
<keyword evidence="4 13" id="KW-0479">Metal-binding</keyword>
<keyword evidence="8 13" id="KW-0560">Oxidoreductase</keyword>
<dbReference type="Gene3D" id="4.10.375.10">
    <property type="entry name" value="Lipoxygenase-1, Domain 2"/>
    <property type="match status" value="1"/>
</dbReference>
<evidence type="ECO:0000256" key="1">
    <source>
        <dbReference type="ARBA" id="ARBA00001962"/>
    </source>
</evidence>
<dbReference type="InterPro" id="IPR001246">
    <property type="entry name" value="LipOase_plant"/>
</dbReference>
<feature type="compositionally biased region" description="Basic and acidic residues" evidence="15">
    <location>
        <begin position="266"/>
        <end position="275"/>
    </location>
</feature>
<evidence type="ECO:0000256" key="4">
    <source>
        <dbReference type="ARBA" id="ARBA00022723"/>
    </source>
</evidence>
<dbReference type="Gene3D" id="4.10.372.10">
    <property type="entry name" value="Lipoxygenase-1, Domain 3"/>
    <property type="match status" value="1"/>
</dbReference>
<keyword evidence="10" id="KW-0443">Lipid metabolism</keyword>
<dbReference type="EC" id="1.13.11.-" evidence="14"/>
<dbReference type="PROSITE" id="PS00711">
    <property type="entry name" value="LIPOXYGENASE_1"/>
    <property type="match status" value="1"/>
</dbReference>
<dbReference type="Gene3D" id="1.20.245.10">
    <property type="entry name" value="Lipoxygenase-1, Domain 5"/>
    <property type="match status" value="1"/>
</dbReference>
<dbReference type="GO" id="GO:0006633">
    <property type="term" value="P:fatty acid biosynthetic process"/>
    <property type="evidence" value="ECO:0007669"/>
    <property type="project" value="UniProtKB-KW"/>
</dbReference>
<comment type="caution">
    <text evidence="12">Lacks conserved residue(s) required for the propagation of feature annotation.</text>
</comment>
<gene>
    <name evidence="18" type="ORF">H6P81_013223</name>
</gene>